<comment type="caution">
    <text evidence="2">The sequence shown here is derived from an EMBL/GenBank/DDBJ whole genome shotgun (WGS) entry which is preliminary data.</text>
</comment>
<organism evidence="2 3">
    <name type="scientific">Elizabethkingia ursingii</name>
    <dbReference type="NCBI Taxonomy" id="1756150"/>
    <lineage>
        <taxon>Bacteria</taxon>
        <taxon>Pseudomonadati</taxon>
        <taxon>Bacteroidota</taxon>
        <taxon>Flavobacteriia</taxon>
        <taxon>Flavobacteriales</taxon>
        <taxon>Weeksellaceae</taxon>
        <taxon>Elizabethkingia</taxon>
    </lineage>
</organism>
<keyword evidence="1" id="KW-0812">Transmembrane</keyword>
<name>A0AAJ3TQY9_9FLAO</name>
<dbReference type="AlphaFoldDB" id="A0AAJ3TQY9"/>
<keyword evidence="1" id="KW-0472">Membrane</keyword>
<gene>
    <name evidence="2" type="ORF">BAY32_00390</name>
</gene>
<feature type="transmembrane region" description="Helical" evidence="1">
    <location>
        <begin position="6"/>
        <end position="25"/>
    </location>
</feature>
<dbReference type="EMBL" id="MAIC01000001">
    <property type="protein sequence ID" value="OPB81170.1"/>
    <property type="molecule type" value="Genomic_DNA"/>
</dbReference>
<evidence type="ECO:0000313" key="3">
    <source>
        <dbReference type="Proteomes" id="UP000190816"/>
    </source>
</evidence>
<accession>A0AAJ3TQY9</accession>
<sequence>MEINNNGYLKILTSIIFCVFSLINYQEEKMEEKYQWLTILYVPQEYPMEIYNGALIANDFTYGFDSLHLK</sequence>
<dbReference type="Proteomes" id="UP000190816">
    <property type="component" value="Unassembled WGS sequence"/>
</dbReference>
<evidence type="ECO:0000256" key="1">
    <source>
        <dbReference type="SAM" id="Phobius"/>
    </source>
</evidence>
<dbReference type="KEGG" id="ego:BBD34_16730"/>
<protein>
    <submittedName>
        <fullName evidence="2">Uncharacterized protein</fullName>
    </submittedName>
</protein>
<keyword evidence="1" id="KW-1133">Transmembrane helix</keyword>
<reference evidence="2 3" key="1">
    <citation type="submission" date="2016-06" db="EMBL/GenBank/DDBJ databases">
        <authorList>
            <person name="Nicholson A.C."/>
        </authorList>
    </citation>
    <scope>NUCLEOTIDE SEQUENCE [LARGE SCALE GENOMIC DNA]</scope>
    <source>
        <strain evidence="2 3">G4123</strain>
    </source>
</reference>
<proteinExistence type="predicted"/>
<dbReference type="RefSeq" id="WP_059323577.1">
    <property type="nucleotide sequence ID" value="NZ_CP016377.1"/>
</dbReference>
<evidence type="ECO:0000313" key="2">
    <source>
        <dbReference type="EMBL" id="OPB81170.1"/>
    </source>
</evidence>